<dbReference type="InterPro" id="IPR021109">
    <property type="entry name" value="Peptidase_aspartic_dom_sf"/>
</dbReference>
<name>A0A8X6SLG7_TRICX</name>
<evidence type="ECO:0000313" key="2">
    <source>
        <dbReference type="Proteomes" id="UP000887159"/>
    </source>
</evidence>
<organism evidence="1 2">
    <name type="scientific">Trichonephila clavipes</name>
    <name type="common">Golden silk orbweaver</name>
    <name type="synonym">Nephila clavipes</name>
    <dbReference type="NCBI Taxonomy" id="2585209"/>
    <lineage>
        <taxon>Eukaryota</taxon>
        <taxon>Metazoa</taxon>
        <taxon>Ecdysozoa</taxon>
        <taxon>Arthropoda</taxon>
        <taxon>Chelicerata</taxon>
        <taxon>Arachnida</taxon>
        <taxon>Araneae</taxon>
        <taxon>Araneomorphae</taxon>
        <taxon>Entelegynae</taxon>
        <taxon>Araneoidea</taxon>
        <taxon>Nephilidae</taxon>
        <taxon>Trichonephila</taxon>
    </lineage>
</organism>
<comment type="caution">
    <text evidence="1">The sequence shown here is derived from an EMBL/GenBank/DDBJ whole genome shotgun (WGS) entry which is preliminary data.</text>
</comment>
<accession>A0A8X6SLG7</accession>
<reference evidence="1" key="1">
    <citation type="submission" date="2020-08" db="EMBL/GenBank/DDBJ databases">
        <title>Multicomponent nature underlies the extraordinary mechanical properties of spider dragline silk.</title>
        <authorList>
            <person name="Kono N."/>
            <person name="Nakamura H."/>
            <person name="Mori M."/>
            <person name="Yoshida Y."/>
            <person name="Ohtoshi R."/>
            <person name="Malay A.D."/>
            <person name="Moran D.A.P."/>
            <person name="Tomita M."/>
            <person name="Numata K."/>
            <person name="Arakawa K."/>
        </authorList>
    </citation>
    <scope>NUCLEOTIDE SEQUENCE</scope>
</reference>
<proteinExistence type="predicted"/>
<dbReference type="Proteomes" id="UP000887159">
    <property type="component" value="Unassembled WGS sequence"/>
</dbReference>
<keyword evidence="2" id="KW-1185">Reference proteome</keyword>
<dbReference type="AlphaFoldDB" id="A0A8X6SLG7"/>
<protein>
    <submittedName>
        <fullName evidence="1">Uncharacterized protein</fullName>
    </submittedName>
</protein>
<dbReference type="EMBL" id="BMAU01021323">
    <property type="protein sequence ID" value="GFY13735.1"/>
    <property type="molecule type" value="Genomic_DNA"/>
</dbReference>
<gene>
    <name evidence="1" type="primary">NCL1_62324</name>
    <name evidence="1" type="ORF">TNCV_4961051</name>
</gene>
<sequence>MGHWSGEVIYIGRDIPKIFFYKQVKKTSTQVITAQGAKCRNMGVVELNIRIRDFKKPWLFHVLADLESPCILGIDFIGGSKIILDFDRKSLAIQKSQVEDIKIDDRNLHVDLSETKLNVVANVLDNNTIESIIGEKVNCAIIRDLVLSSRDQLIEEQKTDPELGHIYRYLENPEDSSVNAAICENWSRDFRLVEGLLFYAKYATSLGEMRIYIPQNL</sequence>
<evidence type="ECO:0000313" key="1">
    <source>
        <dbReference type="EMBL" id="GFY13735.1"/>
    </source>
</evidence>
<dbReference type="Gene3D" id="2.40.70.10">
    <property type="entry name" value="Acid Proteases"/>
    <property type="match status" value="1"/>
</dbReference>